<evidence type="ECO:0000313" key="1">
    <source>
        <dbReference type="EMBL" id="OVE45604.1"/>
    </source>
</evidence>
<proteinExistence type="predicted"/>
<gene>
    <name evidence="1" type="ORF">CBW21_22465</name>
</gene>
<organism evidence="1 2">
    <name type="scientific">Chromobacterium violaceum</name>
    <dbReference type="NCBI Taxonomy" id="536"/>
    <lineage>
        <taxon>Bacteria</taxon>
        <taxon>Pseudomonadati</taxon>
        <taxon>Pseudomonadota</taxon>
        <taxon>Betaproteobacteria</taxon>
        <taxon>Neisseriales</taxon>
        <taxon>Chromobacteriaceae</taxon>
        <taxon>Chromobacterium</taxon>
    </lineage>
</organism>
<evidence type="ECO:0000313" key="2">
    <source>
        <dbReference type="Proteomes" id="UP000196342"/>
    </source>
</evidence>
<protein>
    <submittedName>
        <fullName evidence="1">Uncharacterized protein</fullName>
    </submittedName>
</protein>
<dbReference type="AlphaFoldDB" id="A0A202B284"/>
<comment type="caution">
    <text evidence="1">The sequence shown here is derived from an EMBL/GenBank/DDBJ whole genome shotgun (WGS) entry which is preliminary data.</text>
</comment>
<dbReference type="Proteomes" id="UP000196342">
    <property type="component" value="Unassembled WGS sequence"/>
</dbReference>
<reference evidence="1 2" key="1">
    <citation type="submission" date="2017-05" db="EMBL/GenBank/DDBJ databases">
        <title>Chromobacterium violaceum GHPS1 isolated from Hydrocarbon polluted soil in French Guiana display an awesome secondary metabolite arsenal and a battery of drug and heavy-metal-resistance and detoxification of xenobiotics proteins.</title>
        <authorList>
            <person name="Belbahri L."/>
        </authorList>
    </citation>
    <scope>NUCLEOTIDE SEQUENCE [LARGE SCALE GENOMIC DNA]</scope>
    <source>
        <strain evidence="1 2">GHPS1</strain>
    </source>
</reference>
<dbReference type="EMBL" id="NHOO01000032">
    <property type="protein sequence ID" value="OVE45604.1"/>
    <property type="molecule type" value="Genomic_DNA"/>
</dbReference>
<name>A0A202B284_CHRVL</name>
<sequence length="173" mass="19196">MSMSLDRQYQLELLKKLQAEYPGRLIISGEFNEYSPEEKQRYVANMFYLEQHGLVDSGISHLKSMDGQDSFSVGIPQITHRGMDFLADDGGLTAILGTVTVKLHEETLKALLSKKIEQSDLAPADKSRWLAALAQLPAETTKHLVLKLVDLGLENSKEAMHQIGIYLGSLLPG</sequence>
<keyword evidence="2" id="KW-1185">Reference proteome</keyword>
<accession>A0A202B284</accession>